<accession>A0A7J7M1N1</accession>
<comment type="caution">
    <text evidence="3">The sequence shown here is derived from an EMBL/GenBank/DDBJ whole genome shotgun (WGS) entry which is preliminary data.</text>
</comment>
<keyword evidence="1" id="KW-1133">Transmembrane helix</keyword>
<dbReference type="EMBL" id="JACGCM010001841">
    <property type="protein sequence ID" value="KAF6148688.1"/>
    <property type="molecule type" value="Genomic_DNA"/>
</dbReference>
<evidence type="ECO:0000259" key="2">
    <source>
        <dbReference type="Pfam" id="PF10551"/>
    </source>
</evidence>
<evidence type="ECO:0000313" key="4">
    <source>
        <dbReference type="Proteomes" id="UP000541444"/>
    </source>
</evidence>
<sequence>FQIQGNFEHAYQLLTSYFAEVRLIDPDLVFDIQTASCKDKIFIRCFWCFGAPIKTYKLLRPVVVIDKTFLIGRYRGILTAIAIDLSNHIFSLVFSITESETIESWMYLLEMFGSNFHNFNTRFVVISDRNPRVINVVPKVFLFAAYTFCAFDISNNIKTTFKSVRITFRMAAKALINIDFDKYINSIQNMDLVGPQYILGTFSWKPGLIYTFQCVGMLLFFIDNLGINYDKTSYYYSFVVVPFQFVIISFSFVICLSLFVIRSDRE</sequence>
<reference evidence="3 4" key="1">
    <citation type="journal article" date="2020" name="IScience">
        <title>Genome Sequencing of the Endangered Kingdonia uniflora (Circaeasteraceae, Ranunculales) Reveals Potential Mechanisms of Evolutionary Specialization.</title>
        <authorList>
            <person name="Sun Y."/>
            <person name="Deng T."/>
            <person name="Zhang A."/>
            <person name="Moore M.J."/>
            <person name="Landis J.B."/>
            <person name="Lin N."/>
            <person name="Zhang H."/>
            <person name="Zhang X."/>
            <person name="Huang J."/>
            <person name="Zhang X."/>
            <person name="Sun H."/>
            <person name="Wang H."/>
        </authorList>
    </citation>
    <scope>NUCLEOTIDE SEQUENCE [LARGE SCALE GENOMIC DNA]</scope>
    <source>
        <strain evidence="3">TB1705</strain>
        <tissue evidence="3">Leaf</tissue>
    </source>
</reference>
<dbReference type="Pfam" id="PF10551">
    <property type="entry name" value="MULE"/>
    <property type="match status" value="1"/>
</dbReference>
<feature type="non-terminal residue" evidence="3">
    <location>
        <position position="1"/>
    </location>
</feature>
<dbReference type="OrthoDB" id="683469at2759"/>
<keyword evidence="4" id="KW-1185">Reference proteome</keyword>
<gene>
    <name evidence="3" type="ORF">GIB67_003779</name>
</gene>
<dbReference type="AlphaFoldDB" id="A0A7J7M1N1"/>
<feature type="transmembrane region" description="Helical" evidence="1">
    <location>
        <begin position="207"/>
        <end position="227"/>
    </location>
</feature>
<proteinExistence type="predicted"/>
<feature type="transmembrane region" description="Helical" evidence="1">
    <location>
        <begin position="233"/>
        <end position="261"/>
    </location>
</feature>
<dbReference type="PANTHER" id="PTHR31973:SF187">
    <property type="entry name" value="MUTATOR TRANSPOSASE MUDRA PROTEIN"/>
    <property type="match status" value="1"/>
</dbReference>
<dbReference type="Proteomes" id="UP000541444">
    <property type="component" value="Unassembled WGS sequence"/>
</dbReference>
<evidence type="ECO:0000313" key="3">
    <source>
        <dbReference type="EMBL" id="KAF6148688.1"/>
    </source>
</evidence>
<evidence type="ECO:0000256" key="1">
    <source>
        <dbReference type="SAM" id="Phobius"/>
    </source>
</evidence>
<dbReference type="InterPro" id="IPR018289">
    <property type="entry name" value="MULE_transposase_dom"/>
</dbReference>
<organism evidence="3 4">
    <name type="scientific">Kingdonia uniflora</name>
    <dbReference type="NCBI Taxonomy" id="39325"/>
    <lineage>
        <taxon>Eukaryota</taxon>
        <taxon>Viridiplantae</taxon>
        <taxon>Streptophyta</taxon>
        <taxon>Embryophyta</taxon>
        <taxon>Tracheophyta</taxon>
        <taxon>Spermatophyta</taxon>
        <taxon>Magnoliopsida</taxon>
        <taxon>Ranunculales</taxon>
        <taxon>Circaeasteraceae</taxon>
        <taxon>Kingdonia</taxon>
    </lineage>
</organism>
<feature type="domain" description="MULE transposase" evidence="2">
    <location>
        <begin position="62"/>
        <end position="156"/>
    </location>
</feature>
<dbReference type="PANTHER" id="PTHR31973">
    <property type="entry name" value="POLYPROTEIN, PUTATIVE-RELATED"/>
    <property type="match status" value="1"/>
</dbReference>
<name>A0A7J7M1N1_9MAGN</name>
<protein>
    <recommendedName>
        <fullName evidence="2">MULE transposase domain-containing protein</fullName>
    </recommendedName>
</protein>
<keyword evidence="1" id="KW-0812">Transmembrane</keyword>
<keyword evidence="1" id="KW-0472">Membrane</keyword>